<sequence>MVSKIFLAVVLAMILWPGDAYAWGIGIHLQLGSHILDNLQLLPAALRGLLAAHPHDFLYGCISADITLGKKFTHYLNHCHSWRLGRKILAASVTDRQKACAHGYLAHLAADTIAHSYFVPFKMVRTYNTLMLKHAYWELRFEATVDPEIWRIARKIARKDFRENDTMMRSVLSDTIFSFNTNKRLFNSLLLLNRLQQWQKVLRSISITSKYDLPGESRDEYLDLAKEATESILCEMDGSPYWKADPTGERALSAARMVRKNLHLLHMDGKLGDEQSEEIILGFKNCFREGITRPREILDLLSNCEAVERKTA</sequence>
<evidence type="ECO:0000259" key="1">
    <source>
        <dbReference type="Pfam" id="PF00882"/>
    </source>
</evidence>
<accession>A0A0B5FPL3</accession>
<dbReference type="RefSeq" id="WP_040199455.1">
    <property type="nucleotide sequence ID" value="NZ_CP010311.1"/>
</dbReference>
<gene>
    <name evidence="2" type="ORF">GSUB_04745</name>
</gene>
<evidence type="ECO:0000313" key="2">
    <source>
        <dbReference type="EMBL" id="AJF06005.1"/>
    </source>
</evidence>
<name>A0A0B5FPL3_9BACT</name>
<dbReference type="KEGG" id="gsb:GSUB_04745"/>
<dbReference type="EMBL" id="CP010311">
    <property type="protein sequence ID" value="AJF06005.1"/>
    <property type="molecule type" value="Genomic_DNA"/>
</dbReference>
<dbReference type="AlphaFoldDB" id="A0A0B5FPL3"/>
<evidence type="ECO:0000313" key="3">
    <source>
        <dbReference type="Proteomes" id="UP000035036"/>
    </source>
</evidence>
<organism evidence="2 3">
    <name type="scientific">Geoalkalibacter subterraneus</name>
    <dbReference type="NCBI Taxonomy" id="483547"/>
    <lineage>
        <taxon>Bacteria</taxon>
        <taxon>Pseudomonadati</taxon>
        <taxon>Thermodesulfobacteriota</taxon>
        <taxon>Desulfuromonadia</taxon>
        <taxon>Desulfuromonadales</taxon>
        <taxon>Geoalkalibacteraceae</taxon>
        <taxon>Geoalkalibacter</taxon>
    </lineage>
</organism>
<dbReference type="STRING" id="483547.GSUB_04745"/>
<dbReference type="Proteomes" id="UP000035036">
    <property type="component" value="Chromosome"/>
</dbReference>
<proteinExistence type="predicted"/>
<feature type="domain" description="Phospholipase C/D" evidence="1">
    <location>
        <begin position="28"/>
        <end position="156"/>
    </location>
</feature>
<dbReference type="InterPro" id="IPR029002">
    <property type="entry name" value="PLPC/GPLD1"/>
</dbReference>
<dbReference type="Pfam" id="PF00882">
    <property type="entry name" value="Zn_dep_PLPC"/>
    <property type="match status" value="1"/>
</dbReference>
<dbReference type="HOGENOM" id="CLU_073805_0_0_7"/>
<reference evidence="2 3" key="1">
    <citation type="journal article" date="2015" name="Genome Announc.">
        <title>Genomes of Geoalkalibacter ferrihydriticus Z-0531T and Geoalkalibacter subterraneus Red1T, Two Haloalkaliphilic Metal-Reducing Deltaproteobacteria.</title>
        <authorList>
            <person name="Badalamenti J.P."/>
            <person name="Krajmalnik-Brown R."/>
            <person name="Torres C.I."/>
            <person name="Bond D.R."/>
        </authorList>
    </citation>
    <scope>NUCLEOTIDE SEQUENCE [LARGE SCALE GENOMIC DNA]</scope>
    <source>
        <strain evidence="2 3">Red1</strain>
    </source>
</reference>
<dbReference type="OrthoDB" id="9786483at2"/>
<protein>
    <recommendedName>
        <fullName evidence="1">Phospholipase C/D domain-containing protein</fullName>
    </recommendedName>
</protein>
<keyword evidence="3" id="KW-1185">Reference proteome</keyword>